<dbReference type="RefSeq" id="WP_151649050.1">
    <property type="nucleotide sequence ID" value="NZ_CP044543.1"/>
</dbReference>
<dbReference type="EMBL" id="CP044543">
    <property type="protein sequence ID" value="QFI75503.1"/>
    <property type="molecule type" value="Genomic_DNA"/>
</dbReference>
<keyword evidence="1" id="KW-0812">Transmembrane</keyword>
<evidence type="ECO:0000256" key="1">
    <source>
        <dbReference type="SAM" id="Phobius"/>
    </source>
</evidence>
<protein>
    <submittedName>
        <fullName evidence="2">Uncharacterized protein</fullName>
    </submittedName>
</protein>
<dbReference type="AlphaFoldDB" id="A0A5P6PDB3"/>
<dbReference type="KEGG" id="bbet:F8237_25775"/>
<name>A0A5P6PDB3_9BRAD</name>
<reference evidence="3" key="1">
    <citation type="submission" date="2019-10" db="EMBL/GenBank/DDBJ databases">
        <title>Complete Genome Sequence of Bradyrhizobium betae type strain PL7HG1T.</title>
        <authorList>
            <person name="Bromfield E.S.P."/>
            <person name="Cloutier S."/>
        </authorList>
    </citation>
    <scope>NUCLEOTIDE SEQUENCE [LARGE SCALE GENOMIC DNA]</scope>
    <source>
        <strain evidence="3">PL7HG1</strain>
    </source>
</reference>
<gene>
    <name evidence="2" type="ORF">F8237_25775</name>
</gene>
<dbReference type="Proteomes" id="UP000325641">
    <property type="component" value="Chromosome"/>
</dbReference>
<accession>A0A5P6PDB3</accession>
<proteinExistence type="predicted"/>
<feature type="transmembrane region" description="Helical" evidence="1">
    <location>
        <begin position="106"/>
        <end position="133"/>
    </location>
</feature>
<dbReference type="OrthoDB" id="9916364at2"/>
<sequence>MTRRAKHWHSGIIEKFVTPARVAAAAGFFHVHSRSDGGRALRPRLVETRSWSADRRAAVRTIAGRARANVPARGAESVARAAAVSGITEIGFAPETIAPRRAICRVFAFFVGETMTAYLISLALAGLVAIVLWEMFA</sequence>
<evidence type="ECO:0000313" key="2">
    <source>
        <dbReference type="EMBL" id="QFI75503.1"/>
    </source>
</evidence>
<keyword evidence="1" id="KW-1133">Transmembrane helix</keyword>
<keyword evidence="1" id="KW-0472">Membrane</keyword>
<organism evidence="2 3">
    <name type="scientific">Bradyrhizobium betae</name>
    <dbReference type="NCBI Taxonomy" id="244734"/>
    <lineage>
        <taxon>Bacteria</taxon>
        <taxon>Pseudomonadati</taxon>
        <taxon>Pseudomonadota</taxon>
        <taxon>Alphaproteobacteria</taxon>
        <taxon>Hyphomicrobiales</taxon>
        <taxon>Nitrobacteraceae</taxon>
        <taxon>Bradyrhizobium</taxon>
    </lineage>
</organism>
<evidence type="ECO:0000313" key="3">
    <source>
        <dbReference type="Proteomes" id="UP000325641"/>
    </source>
</evidence>